<dbReference type="Proteomes" id="UP001152795">
    <property type="component" value="Unassembled WGS sequence"/>
</dbReference>
<dbReference type="PANTHER" id="PTHR46791:SF4">
    <property type="match status" value="1"/>
</dbReference>
<keyword evidence="2" id="KW-1185">Reference proteome</keyword>
<dbReference type="InterPro" id="IPR058913">
    <property type="entry name" value="Integrase_dom_put"/>
</dbReference>
<dbReference type="PROSITE" id="PS50994">
    <property type="entry name" value="INTEGRASE"/>
    <property type="match status" value="1"/>
</dbReference>
<dbReference type="InterPro" id="IPR012337">
    <property type="entry name" value="RNaseH-like_sf"/>
</dbReference>
<dbReference type="Pfam" id="PF24764">
    <property type="entry name" value="rva_4"/>
    <property type="match status" value="1"/>
</dbReference>
<protein>
    <submittedName>
        <fullName evidence="1">Uncharacterized protein LOC110247927</fullName>
    </submittedName>
</protein>
<dbReference type="PANTHER" id="PTHR46791">
    <property type="entry name" value="EXPRESSED PROTEIN"/>
    <property type="match status" value="1"/>
</dbReference>
<reference evidence="1" key="1">
    <citation type="submission" date="2020-04" db="EMBL/GenBank/DDBJ databases">
        <authorList>
            <person name="Alioto T."/>
            <person name="Alioto T."/>
            <person name="Gomez Garrido J."/>
        </authorList>
    </citation>
    <scope>NUCLEOTIDE SEQUENCE</scope>
    <source>
        <strain evidence="1">A484AB</strain>
    </source>
</reference>
<accession>A0A6S7FZK7</accession>
<comment type="caution">
    <text evidence="1">The sequence shown here is derived from an EMBL/GenBank/DDBJ whole genome shotgun (WGS) entry which is preliminary data.</text>
</comment>
<dbReference type="Gene3D" id="3.30.420.10">
    <property type="entry name" value="Ribonuclease H-like superfamily/Ribonuclease H"/>
    <property type="match status" value="1"/>
</dbReference>
<dbReference type="AlphaFoldDB" id="A0A6S7FZK7"/>
<evidence type="ECO:0000313" key="1">
    <source>
        <dbReference type="EMBL" id="CAB3983173.1"/>
    </source>
</evidence>
<dbReference type="SUPFAM" id="SSF53098">
    <property type="entry name" value="Ribonuclease H-like"/>
    <property type="match status" value="1"/>
</dbReference>
<dbReference type="InterPro" id="IPR036397">
    <property type="entry name" value="RNaseH_sf"/>
</dbReference>
<gene>
    <name evidence="1" type="ORF">PACLA_8A010535</name>
</gene>
<sequence>MADEIEAFLDEFRTFLSRLPHVYEQLRLNQFTQALEIADNMLSTSERTCSLCVIFLFLFECREDEISHEIVEKLQTLIGQYEQFTRRYRDVIQNLQEQETDNRFRCQNDPAFGENLRGRPRFRVTKAQIESLREIGFSWTKIAELIGVSRSIVQNSPNSGQVMMRGALLGRGLRIQRRRIRESMLRVDPAGTECRRRLRTKRRVYNVTGLNSLWHIDGNHKLIRWRIVIHGGIDGFSRTIVYLGCNTNNEANTVLDLFTNARHQFHAPHRIRSDHGTENVEVAKWMLDHHGTTSNPVLTGRSVHNQRIERLWRDAAQSFIGLYQRLFYFMESHQFLDPMDEVHIYALHYVYLPRIRRSVEEFILQWNNHPLSSEKNKTPYQIWTEGFYSHANSNQHAVRIALEDRVVDPINYGVDDNGPLPELQTNNHVVVPRSAIQLTEEQMIALLLAINPLEDDHNYGIDIYNHAVQTITTIIQPTDE</sequence>
<dbReference type="InterPro" id="IPR001584">
    <property type="entry name" value="Integrase_cat-core"/>
</dbReference>
<name>A0A6S7FZK7_PARCT</name>
<organism evidence="1 2">
    <name type="scientific">Paramuricea clavata</name>
    <name type="common">Red gorgonian</name>
    <name type="synonym">Violescent sea-whip</name>
    <dbReference type="NCBI Taxonomy" id="317549"/>
    <lineage>
        <taxon>Eukaryota</taxon>
        <taxon>Metazoa</taxon>
        <taxon>Cnidaria</taxon>
        <taxon>Anthozoa</taxon>
        <taxon>Octocorallia</taxon>
        <taxon>Malacalcyonacea</taxon>
        <taxon>Plexauridae</taxon>
        <taxon>Paramuricea</taxon>
    </lineage>
</organism>
<dbReference type="OrthoDB" id="2686689at2759"/>
<dbReference type="GO" id="GO:0015074">
    <property type="term" value="P:DNA integration"/>
    <property type="evidence" value="ECO:0007669"/>
    <property type="project" value="InterPro"/>
</dbReference>
<dbReference type="GO" id="GO:0003676">
    <property type="term" value="F:nucleic acid binding"/>
    <property type="evidence" value="ECO:0007669"/>
    <property type="project" value="InterPro"/>
</dbReference>
<dbReference type="EMBL" id="CACRXK020000585">
    <property type="protein sequence ID" value="CAB3983173.1"/>
    <property type="molecule type" value="Genomic_DNA"/>
</dbReference>
<evidence type="ECO:0000313" key="2">
    <source>
        <dbReference type="Proteomes" id="UP001152795"/>
    </source>
</evidence>
<proteinExistence type="predicted"/>